<dbReference type="Gene3D" id="3.40.50.300">
    <property type="entry name" value="P-loop containing nucleotide triphosphate hydrolases"/>
    <property type="match status" value="1"/>
</dbReference>
<dbReference type="Pfam" id="PF24883">
    <property type="entry name" value="NPHP3_N"/>
    <property type="match status" value="1"/>
</dbReference>
<proteinExistence type="predicted"/>
<reference evidence="4" key="1">
    <citation type="submission" date="2023-03" db="EMBL/GenBank/DDBJ databases">
        <title>Massive genome expansion in bonnet fungi (Mycena s.s.) driven by repeated elements and novel gene families across ecological guilds.</title>
        <authorList>
            <consortium name="Lawrence Berkeley National Laboratory"/>
            <person name="Harder C.B."/>
            <person name="Miyauchi S."/>
            <person name="Viragh M."/>
            <person name="Kuo A."/>
            <person name="Thoen E."/>
            <person name="Andreopoulos B."/>
            <person name="Lu D."/>
            <person name="Skrede I."/>
            <person name="Drula E."/>
            <person name="Henrissat B."/>
            <person name="Morin E."/>
            <person name="Kohler A."/>
            <person name="Barry K."/>
            <person name="LaButti K."/>
            <person name="Morin E."/>
            <person name="Salamov A."/>
            <person name="Lipzen A."/>
            <person name="Mereny Z."/>
            <person name="Hegedus B."/>
            <person name="Baldrian P."/>
            <person name="Stursova M."/>
            <person name="Weitz H."/>
            <person name="Taylor A."/>
            <person name="Grigoriev I.V."/>
            <person name="Nagy L.G."/>
            <person name="Martin F."/>
            <person name="Kauserud H."/>
        </authorList>
    </citation>
    <scope>NUCLEOTIDE SEQUENCE</scope>
    <source>
        <strain evidence="4">CBHHK002</strain>
    </source>
</reference>
<name>A0AAD6Z8F8_9AGAR</name>
<gene>
    <name evidence="4" type="ORF">DFH08DRAFT_453536</name>
</gene>
<feature type="region of interest" description="Disordered" evidence="2">
    <location>
        <begin position="547"/>
        <end position="574"/>
    </location>
</feature>
<accession>A0AAD6Z8F8</accession>
<organism evidence="4 5">
    <name type="scientific">Mycena albidolilacea</name>
    <dbReference type="NCBI Taxonomy" id="1033008"/>
    <lineage>
        <taxon>Eukaryota</taxon>
        <taxon>Fungi</taxon>
        <taxon>Dikarya</taxon>
        <taxon>Basidiomycota</taxon>
        <taxon>Agaricomycotina</taxon>
        <taxon>Agaricomycetes</taxon>
        <taxon>Agaricomycetidae</taxon>
        <taxon>Agaricales</taxon>
        <taxon>Marasmiineae</taxon>
        <taxon>Mycenaceae</taxon>
        <taxon>Mycena</taxon>
    </lineage>
</organism>
<dbReference type="PANTHER" id="PTHR10039">
    <property type="entry name" value="AMELOGENIN"/>
    <property type="match status" value="1"/>
</dbReference>
<evidence type="ECO:0000313" key="4">
    <source>
        <dbReference type="EMBL" id="KAJ7311558.1"/>
    </source>
</evidence>
<dbReference type="SUPFAM" id="SSF52540">
    <property type="entry name" value="P-loop containing nucleoside triphosphate hydrolases"/>
    <property type="match status" value="1"/>
</dbReference>
<evidence type="ECO:0000256" key="2">
    <source>
        <dbReference type="SAM" id="MobiDB-lite"/>
    </source>
</evidence>
<dbReference type="InterPro" id="IPR027417">
    <property type="entry name" value="P-loop_NTPase"/>
</dbReference>
<feature type="compositionally biased region" description="Low complexity" evidence="2">
    <location>
        <begin position="564"/>
        <end position="574"/>
    </location>
</feature>
<evidence type="ECO:0000256" key="1">
    <source>
        <dbReference type="ARBA" id="ARBA00022737"/>
    </source>
</evidence>
<dbReference type="EMBL" id="JARIHO010000075">
    <property type="protein sequence ID" value="KAJ7311558.1"/>
    <property type="molecule type" value="Genomic_DNA"/>
</dbReference>
<dbReference type="Proteomes" id="UP001218218">
    <property type="component" value="Unassembled WGS sequence"/>
</dbReference>
<evidence type="ECO:0000259" key="3">
    <source>
        <dbReference type="Pfam" id="PF24883"/>
    </source>
</evidence>
<comment type="caution">
    <text evidence="4">The sequence shown here is derived from an EMBL/GenBank/DDBJ whole genome shotgun (WGS) entry which is preliminary data.</text>
</comment>
<keyword evidence="5" id="KW-1185">Reference proteome</keyword>
<sequence length="574" mass="64661">MEMIGSTITFTALPYTSNAGWDDTQTCLAGTRQAEIAKVMAWVRKKDISGTEQIYFLADVVGSGKTALAHSIAWECSDCNLLASSFFFDRKVGRTNPRNFIFNLARDLGSRFPEVSIYISLALRADPNLALSQPVSQLFKELVLEPIRQSNIAGPIVLVVDALHEVETPEVQTILCTQIPSLSGQLRVFVTSRPERSVLRSLGPAITPHDLAIHESANRADMKIYVAHRLEQIALEHELEKWPNQQLVTTLLDRAEGLFIWIATICDYLFHHVYPDKILQDLLETMRESQLPPEKKMDTLYSSIMALCQWDDVYFVEGYQQVMGVMVVENTPLTVDGLQRLHGTMPRVKAIVIQLASLITGLTSRGVNRPIQILHSSFREYVTQRAPGSHRIFVEEQNVRVAHICLRLLNDTLSLEAIGCGYLNSKKGSGVPNIEIEFTEEQWYAVEFWITHITNCNFMNSTTGVQVEEALSTFLTVYLPTWIEVIVSKSKYQSLIPLRRKLPDSLSLQTSKTRLGLPLRQLLKRLMEDESRLGEVLIVIEDLKDMGEDNWDTDSDSDGKSSLELESVSDSSDD</sequence>
<dbReference type="AlphaFoldDB" id="A0AAD6Z8F8"/>
<keyword evidence="1" id="KW-0677">Repeat</keyword>
<feature type="domain" description="Nephrocystin 3-like N-terminal" evidence="3">
    <location>
        <begin position="49"/>
        <end position="193"/>
    </location>
</feature>
<protein>
    <recommendedName>
        <fullName evidence="3">Nephrocystin 3-like N-terminal domain-containing protein</fullName>
    </recommendedName>
</protein>
<dbReference type="InterPro" id="IPR056884">
    <property type="entry name" value="NPHP3-like_N"/>
</dbReference>
<dbReference type="PANTHER" id="PTHR10039:SF14">
    <property type="entry name" value="NACHT DOMAIN-CONTAINING PROTEIN"/>
    <property type="match status" value="1"/>
</dbReference>
<evidence type="ECO:0000313" key="5">
    <source>
        <dbReference type="Proteomes" id="UP001218218"/>
    </source>
</evidence>